<proteinExistence type="inferred from homology"/>
<gene>
    <name evidence="9" type="ORF">SAMN04488544_3132</name>
</gene>
<dbReference type="RefSeq" id="WP_231918189.1">
    <property type="nucleotide sequence ID" value="NZ_LT629799.1"/>
</dbReference>
<dbReference type="AlphaFoldDB" id="A0A1H2N175"/>
<protein>
    <submittedName>
        <fullName evidence="9">RNA polymerase sigma factor, sigma-70 family</fullName>
    </submittedName>
</protein>
<dbReference type="InterPro" id="IPR007627">
    <property type="entry name" value="RNA_pol_sigma70_r2"/>
</dbReference>
<name>A0A1H2N175_9ACTN</name>
<dbReference type="SUPFAM" id="SSF88946">
    <property type="entry name" value="Sigma2 domain of RNA polymerase sigma factors"/>
    <property type="match status" value="1"/>
</dbReference>
<evidence type="ECO:0000256" key="2">
    <source>
        <dbReference type="ARBA" id="ARBA00023015"/>
    </source>
</evidence>
<dbReference type="InterPro" id="IPR014284">
    <property type="entry name" value="RNA_pol_sigma-70_dom"/>
</dbReference>
<dbReference type="GO" id="GO:0006352">
    <property type="term" value="P:DNA-templated transcription initiation"/>
    <property type="evidence" value="ECO:0007669"/>
    <property type="project" value="InterPro"/>
</dbReference>
<evidence type="ECO:0000313" key="9">
    <source>
        <dbReference type="EMBL" id="SDU99269.1"/>
    </source>
</evidence>
<dbReference type="InterPro" id="IPR013325">
    <property type="entry name" value="RNA_pol_sigma_r2"/>
</dbReference>
<dbReference type="Proteomes" id="UP000198825">
    <property type="component" value="Chromosome I"/>
</dbReference>
<dbReference type="InterPro" id="IPR013249">
    <property type="entry name" value="RNA_pol_sigma70_r4_t2"/>
</dbReference>
<dbReference type="GO" id="GO:0016987">
    <property type="term" value="F:sigma factor activity"/>
    <property type="evidence" value="ECO:0007669"/>
    <property type="project" value="UniProtKB-KW"/>
</dbReference>
<evidence type="ECO:0000256" key="1">
    <source>
        <dbReference type="ARBA" id="ARBA00010641"/>
    </source>
</evidence>
<comment type="similarity">
    <text evidence="1">Belongs to the sigma-70 factor family. ECF subfamily.</text>
</comment>
<evidence type="ECO:0000259" key="8">
    <source>
        <dbReference type="Pfam" id="PF08281"/>
    </source>
</evidence>
<dbReference type="STRING" id="546874.SAMN04488544_3132"/>
<feature type="region of interest" description="Disordered" evidence="6">
    <location>
        <begin position="80"/>
        <end position="102"/>
    </location>
</feature>
<dbReference type="Gene3D" id="1.10.10.10">
    <property type="entry name" value="Winged helix-like DNA-binding domain superfamily/Winged helix DNA-binding domain"/>
    <property type="match status" value="1"/>
</dbReference>
<dbReference type="PANTHER" id="PTHR43133:SF8">
    <property type="entry name" value="RNA POLYMERASE SIGMA FACTOR HI_1459-RELATED"/>
    <property type="match status" value="1"/>
</dbReference>
<keyword evidence="2" id="KW-0805">Transcription regulation</keyword>
<reference evidence="10" key="1">
    <citation type="submission" date="2016-10" db="EMBL/GenBank/DDBJ databases">
        <authorList>
            <person name="Varghese N."/>
            <person name="Submissions S."/>
        </authorList>
    </citation>
    <scope>NUCLEOTIDE SEQUENCE [LARGE SCALE GENOMIC DNA]</scope>
    <source>
        <strain evidence="10">DSM 21743</strain>
    </source>
</reference>
<evidence type="ECO:0000313" key="10">
    <source>
        <dbReference type="Proteomes" id="UP000198825"/>
    </source>
</evidence>
<dbReference type="GO" id="GO:0003677">
    <property type="term" value="F:DNA binding"/>
    <property type="evidence" value="ECO:0007669"/>
    <property type="project" value="UniProtKB-KW"/>
</dbReference>
<evidence type="ECO:0000259" key="7">
    <source>
        <dbReference type="Pfam" id="PF04542"/>
    </source>
</evidence>
<dbReference type="NCBIfam" id="TIGR02937">
    <property type="entry name" value="sigma70-ECF"/>
    <property type="match status" value="1"/>
</dbReference>
<dbReference type="SUPFAM" id="SSF88659">
    <property type="entry name" value="Sigma3 and sigma4 domains of RNA polymerase sigma factors"/>
    <property type="match status" value="1"/>
</dbReference>
<evidence type="ECO:0000256" key="5">
    <source>
        <dbReference type="ARBA" id="ARBA00023163"/>
    </source>
</evidence>
<feature type="domain" description="RNA polymerase sigma-70 region 2" evidence="7">
    <location>
        <begin position="11"/>
        <end position="78"/>
    </location>
</feature>
<sequence>MPGLPPFDRVVREHGAVVLRVCRAVLSGDAEADDAWQETFLAAMRAYPGLDPGTNLQAWLVTVAHRKALDVVRARDRRPLVDPRTHEGATTSAAAPEDPARAAEDRVLRDAVAALPERQRWAVALHHLGGLSWAEVAALVGGTEQAARRAGADGVAALRRTGGWR</sequence>
<accession>A0A1H2N175</accession>
<dbReference type="Gene3D" id="1.10.1740.10">
    <property type="match status" value="1"/>
</dbReference>
<keyword evidence="3" id="KW-0731">Sigma factor</keyword>
<keyword evidence="4" id="KW-0238">DNA-binding</keyword>
<dbReference type="InterPro" id="IPR036388">
    <property type="entry name" value="WH-like_DNA-bd_sf"/>
</dbReference>
<evidence type="ECO:0000256" key="6">
    <source>
        <dbReference type="SAM" id="MobiDB-lite"/>
    </source>
</evidence>
<keyword evidence="10" id="KW-1185">Reference proteome</keyword>
<dbReference type="PANTHER" id="PTHR43133">
    <property type="entry name" value="RNA POLYMERASE ECF-TYPE SIGMA FACTO"/>
    <property type="match status" value="1"/>
</dbReference>
<evidence type="ECO:0000256" key="3">
    <source>
        <dbReference type="ARBA" id="ARBA00023082"/>
    </source>
</evidence>
<keyword evidence="5" id="KW-0804">Transcription</keyword>
<dbReference type="InterPro" id="IPR039425">
    <property type="entry name" value="RNA_pol_sigma-70-like"/>
</dbReference>
<evidence type="ECO:0000256" key="4">
    <source>
        <dbReference type="ARBA" id="ARBA00023125"/>
    </source>
</evidence>
<dbReference type="Pfam" id="PF08281">
    <property type="entry name" value="Sigma70_r4_2"/>
    <property type="match status" value="1"/>
</dbReference>
<dbReference type="Pfam" id="PF04542">
    <property type="entry name" value="Sigma70_r2"/>
    <property type="match status" value="1"/>
</dbReference>
<feature type="domain" description="RNA polymerase sigma factor 70 region 4 type 2" evidence="8">
    <location>
        <begin position="107"/>
        <end position="150"/>
    </location>
</feature>
<dbReference type="EMBL" id="LT629799">
    <property type="protein sequence ID" value="SDU99269.1"/>
    <property type="molecule type" value="Genomic_DNA"/>
</dbReference>
<organism evidence="9 10">
    <name type="scientific">Microlunatus sagamiharensis</name>
    <dbReference type="NCBI Taxonomy" id="546874"/>
    <lineage>
        <taxon>Bacteria</taxon>
        <taxon>Bacillati</taxon>
        <taxon>Actinomycetota</taxon>
        <taxon>Actinomycetes</taxon>
        <taxon>Propionibacteriales</taxon>
        <taxon>Propionibacteriaceae</taxon>
        <taxon>Microlunatus</taxon>
    </lineage>
</organism>
<dbReference type="InterPro" id="IPR013324">
    <property type="entry name" value="RNA_pol_sigma_r3/r4-like"/>
</dbReference>